<evidence type="ECO:0000256" key="1">
    <source>
        <dbReference type="ARBA" id="ARBA00022737"/>
    </source>
</evidence>
<dbReference type="InterPro" id="IPR002486">
    <property type="entry name" value="Col_cuticle_N"/>
</dbReference>
<dbReference type="Pfam" id="PF01484">
    <property type="entry name" value="Col_cuticle_N"/>
    <property type="match status" value="1"/>
</dbReference>
<feature type="region of interest" description="Disordered" evidence="2">
    <location>
        <begin position="101"/>
        <end position="133"/>
    </location>
</feature>
<organism evidence="5 6">
    <name type="scientific">Panagrolaimus superbus</name>
    <dbReference type="NCBI Taxonomy" id="310955"/>
    <lineage>
        <taxon>Eukaryota</taxon>
        <taxon>Metazoa</taxon>
        <taxon>Ecdysozoa</taxon>
        <taxon>Nematoda</taxon>
        <taxon>Chromadorea</taxon>
        <taxon>Rhabditida</taxon>
        <taxon>Tylenchina</taxon>
        <taxon>Panagrolaimomorpha</taxon>
        <taxon>Panagrolaimoidea</taxon>
        <taxon>Panagrolaimidae</taxon>
        <taxon>Panagrolaimus</taxon>
    </lineage>
</organism>
<proteinExistence type="predicted"/>
<dbReference type="SMART" id="SM01088">
    <property type="entry name" value="Col_cuticle_N"/>
    <property type="match status" value="1"/>
</dbReference>
<feature type="transmembrane region" description="Helical" evidence="3">
    <location>
        <begin position="7"/>
        <end position="31"/>
    </location>
</feature>
<evidence type="ECO:0000256" key="2">
    <source>
        <dbReference type="SAM" id="MobiDB-lite"/>
    </source>
</evidence>
<keyword evidence="3" id="KW-0472">Membrane</keyword>
<dbReference type="WBParaSite" id="PSU_v2.g6540.t1">
    <property type="protein sequence ID" value="PSU_v2.g6540.t1"/>
    <property type="gene ID" value="PSU_v2.g6540"/>
</dbReference>
<reference evidence="6" key="1">
    <citation type="submission" date="2022-11" db="UniProtKB">
        <authorList>
            <consortium name="WormBaseParasite"/>
        </authorList>
    </citation>
    <scope>IDENTIFICATION</scope>
</reference>
<evidence type="ECO:0000259" key="4">
    <source>
        <dbReference type="SMART" id="SM01088"/>
    </source>
</evidence>
<name>A0A914Z2F7_9BILA</name>
<keyword evidence="3" id="KW-1133">Transmembrane helix</keyword>
<keyword evidence="1" id="KW-0677">Repeat</keyword>
<dbReference type="Proteomes" id="UP000887577">
    <property type="component" value="Unplaced"/>
</dbReference>
<evidence type="ECO:0000313" key="5">
    <source>
        <dbReference type="Proteomes" id="UP000887577"/>
    </source>
</evidence>
<dbReference type="GO" id="GO:0042302">
    <property type="term" value="F:structural constituent of cuticle"/>
    <property type="evidence" value="ECO:0007669"/>
    <property type="project" value="InterPro"/>
</dbReference>
<sequence>MVEWANIATGVTVTLSTSMILITTGIMLALYQDINSLYDEVMLDMNEFNTKTNDAWTEVMMMPLAPMAKTPSENIRNAFESIFRIKRNNYNNLPGHCNCGTQPNRCPPGPPGAPGRDGDDGEHGSQGPAGETGASGIALAQQIYPTPDPIICPAGQPGPPGSPGGPGEAGPPGPRGAPGPNDLPIGPPGPPGPPGDSGAEEGPDGIPGMPGLDGKPGIRAIPGSPGPKGAQGPPGDAGIVGEPGSSIDGEPGPPGEPGEAGLPGMPGPKGRDGEAGGEGIPGADAAYCPCPSRGSAIETFDAKEKYEKLYI</sequence>
<accession>A0A914Z2F7</accession>
<evidence type="ECO:0000256" key="3">
    <source>
        <dbReference type="SAM" id="Phobius"/>
    </source>
</evidence>
<dbReference type="PANTHER" id="PTHR24637">
    <property type="entry name" value="COLLAGEN"/>
    <property type="match status" value="1"/>
</dbReference>
<keyword evidence="5" id="KW-1185">Reference proteome</keyword>
<dbReference type="AlphaFoldDB" id="A0A914Z2F7"/>
<feature type="domain" description="Nematode cuticle collagen N-terminal" evidence="4">
    <location>
        <begin position="9"/>
        <end position="59"/>
    </location>
</feature>
<feature type="region of interest" description="Disordered" evidence="2">
    <location>
        <begin position="146"/>
        <end position="285"/>
    </location>
</feature>
<feature type="compositionally biased region" description="Pro residues" evidence="2">
    <location>
        <begin position="185"/>
        <end position="194"/>
    </location>
</feature>
<keyword evidence="3" id="KW-0812">Transmembrane</keyword>
<dbReference type="PANTHER" id="PTHR24637:SF236">
    <property type="entry name" value="NEMATODE CUTICLE COLLAGEN N-TERMINAL DOMAIN-CONTAINING PROTEIN"/>
    <property type="match status" value="1"/>
</dbReference>
<protein>
    <submittedName>
        <fullName evidence="6">Nematode cuticle collagen N-terminal domain-containing protein</fullName>
    </submittedName>
</protein>
<feature type="compositionally biased region" description="Pro residues" evidence="2">
    <location>
        <begin position="146"/>
        <end position="177"/>
    </location>
</feature>
<evidence type="ECO:0000313" key="6">
    <source>
        <dbReference type="WBParaSite" id="PSU_v2.g6540.t1"/>
    </source>
</evidence>